<dbReference type="GO" id="GO:0008649">
    <property type="term" value="F:rRNA methyltransferase activity"/>
    <property type="evidence" value="ECO:0007669"/>
    <property type="project" value="InterPro"/>
</dbReference>
<name>A0A1X7NJH8_9LACT</name>
<evidence type="ECO:0000256" key="1">
    <source>
        <dbReference type="ARBA" id="ARBA00002724"/>
    </source>
</evidence>
<dbReference type="InterPro" id="IPR004573">
    <property type="entry name" value="rRNA_ssu_MeTfrase_B"/>
</dbReference>
<evidence type="ECO:0000256" key="10">
    <source>
        <dbReference type="ARBA" id="ARBA00022884"/>
    </source>
</evidence>
<dbReference type="PROSITE" id="PS01153">
    <property type="entry name" value="NOL1_NOP2_SUN"/>
    <property type="match status" value="1"/>
</dbReference>
<dbReference type="FunFam" id="1.10.940.10:FF:000006">
    <property type="entry name" value="16S rRNA (Cytosine(967)-C(5))-methyltransferase RsmB"/>
    <property type="match status" value="1"/>
</dbReference>
<comment type="similarity">
    <text evidence="3 14">Belongs to the class I-like SAM-binding methyltransferase superfamily. RsmB/NOP family.</text>
</comment>
<dbReference type="FunFam" id="3.40.50.150:FF:000022">
    <property type="entry name" value="Ribosomal RNA small subunit methyltransferase B"/>
    <property type="match status" value="1"/>
</dbReference>
<dbReference type="InterPro" id="IPR029063">
    <property type="entry name" value="SAM-dependent_MTases_sf"/>
</dbReference>
<feature type="binding site" evidence="14">
    <location>
        <position position="330"/>
    </location>
    <ligand>
        <name>S-adenosyl-L-methionine</name>
        <dbReference type="ChEBI" id="CHEBI:59789"/>
    </ligand>
</feature>
<dbReference type="EMBL" id="FXBJ01000002">
    <property type="protein sequence ID" value="SMH37957.1"/>
    <property type="molecule type" value="Genomic_DNA"/>
</dbReference>
<dbReference type="InterPro" id="IPR054728">
    <property type="entry name" value="RsmB-like_ferredoxin"/>
</dbReference>
<dbReference type="InterPro" id="IPR018314">
    <property type="entry name" value="RsmB/NOL1/NOP2-like_CS"/>
</dbReference>
<evidence type="ECO:0000256" key="7">
    <source>
        <dbReference type="ARBA" id="ARBA00022603"/>
    </source>
</evidence>
<evidence type="ECO:0000313" key="16">
    <source>
        <dbReference type="EMBL" id="SMH37957.1"/>
    </source>
</evidence>
<dbReference type="InterPro" id="IPR023267">
    <property type="entry name" value="RCMT"/>
</dbReference>
<keyword evidence="6" id="KW-0698">rRNA processing</keyword>
<evidence type="ECO:0000256" key="4">
    <source>
        <dbReference type="ARBA" id="ARBA00012140"/>
    </source>
</evidence>
<evidence type="ECO:0000313" key="17">
    <source>
        <dbReference type="Proteomes" id="UP000193435"/>
    </source>
</evidence>
<dbReference type="GO" id="GO:0003723">
    <property type="term" value="F:RNA binding"/>
    <property type="evidence" value="ECO:0007669"/>
    <property type="project" value="UniProtKB-UniRule"/>
</dbReference>
<keyword evidence="8 14" id="KW-0808">Transferase</keyword>
<dbReference type="Pfam" id="PF22458">
    <property type="entry name" value="RsmF-B_ferredox"/>
    <property type="match status" value="1"/>
</dbReference>
<dbReference type="PANTHER" id="PTHR22807:SF53">
    <property type="entry name" value="RIBOSOMAL RNA SMALL SUBUNIT METHYLTRANSFERASE B-RELATED"/>
    <property type="match status" value="1"/>
</dbReference>
<dbReference type="InterPro" id="IPR006027">
    <property type="entry name" value="NusB_RsmB_TIM44"/>
</dbReference>
<dbReference type="NCBIfam" id="NF011494">
    <property type="entry name" value="PRK14902.1"/>
    <property type="match status" value="1"/>
</dbReference>
<keyword evidence="17" id="KW-1185">Reference proteome</keyword>
<dbReference type="CDD" id="cd02440">
    <property type="entry name" value="AdoMet_MTases"/>
    <property type="match status" value="1"/>
</dbReference>
<organism evidence="16 17">
    <name type="scientific">Carnobacterium iners</name>
    <dbReference type="NCBI Taxonomy" id="1073423"/>
    <lineage>
        <taxon>Bacteria</taxon>
        <taxon>Bacillati</taxon>
        <taxon>Bacillota</taxon>
        <taxon>Bacilli</taxon>
        <taxon>Lactobacillales</taxon>
        <taxon>Carnobacteriaceae</taxon>
        <taxon>Carnobacterium</taxon>
    </lineage>
</organism>
<dbReference type="AlphaFoldDB" id="A0A1X7NJH8"/>
<feature type="active site" description="Nucleophile" evidence="14">
    <location>
        <position position="402"/>
    </location>
</feature>
<comment type="catalytic activity">
    <reaction evidence="13">
        <text>cytidine(967) in 16S rRNA + S-adenosyl-L-methionine = 5-methylcytidine(967) in 16S rRNA + S-adenosyl-L-homocysteine + H(+)</text>
        <dbReference type="Rhea" id="RHEA:42748"/>
        <dbReference type="Rhea" id="RHEA-COMP:10219"/>
        <dbReference type="Rhea" id="RHEA-COMP:10220"/>
        <dbReference type="ChEBI" id="CHEBI:15378"/>
        <dbReference type="ChEBI" id="CHEBI:57856"/>
        <dbReference type="ChEBI" id="CHEBI:59789"/>
        <dbReference type="ChEBI" id="CHEBI:74483"/>
        <dbReference type="ChEBI" id="CHEBI:82748"/>
        <dbReference type="EC" id="2.1.1.176"/>
    </reaction>
</comment>
<evidence type="ECO:0000256" key="2">
    <source>
        <dbReference type="ARBA" id="ARBA00004496"/>
    </source>
</evidence>
<keyword evidence="9 14" id="KW-0949">S-adenosyl-L-methionine</keyword>
<accession>A0A1X7NJH8</accession>
<dbReference type="GO" id="GO:0006355">
    <property type="term" value="P:regulation of DNA-templated transcription"/>
    <property type="evidence" value="ECO:0007669"/>
    <property type="project" value="InterPro"/>
</dbReference>
<gene>
    <name evidence="16" type="ORF">SAMN04488700_2090</name>
</gene>
<evidence type="ECO:0000256" key="5">
    <source>
        <dbReference type="ARBA" id="ARBA00022490"/>
    </source>
</evidence>
<proteinExistence type="inferred from homology"/>
<evidence type="ECO:0000259" key="15">
    <source>
        <dbReference type="PROSITE" id="PS51686"/>
    </source>
</evidence>
<evidence type="ECO:0000256" key="12">
    <source>
        <dbReference type="ARBA" id="ARBA00031088"/>
    </source>
</evidence>
<comment type="function">
    <text evidence="1">Specifically methylates the cytosine at position 967 (m5C967) of 16S rRNA.</text>
</comment>
<evidence type="ECO:0000256" key="14">
    <source>
        <dbReference type="PROSITE-ProRule" id="PRU01023"/>
    </source>
</evidence>
<evidence type="ECO:0000256" key="8">
    <source>
        <dbReference type="ARBA" id="ARBA00022679"/>
    </source>
</evidence>
<evidence type="ECO:0000256" key="3">
    <source>
        <dbReference type="ARBA" id="ARBA00007494"/>
    </source>
</evidence>
<dbReference type="SUPFAM" id="SSF53335">
    <property type="entry name" value="S-adenosyl-L-methionine-dependent methyltransferases"/>
    <property type="match status" value="1"/>
</dbReference>
<evidence type="ECO:0000256" key="6">
    <source>
        <dbReference type="ARBA" id="ARBA00022552"/>
    </source>
</evidence>
<dbReference type="PANTHER" id="PTHR22807">
    <property type="entry name" value="NOP2 YEAST -RELATED NOL1/NOP2/FMU SUN DOMAIN-CONTAINING"/>
    <property type="match status" value="1"/>
</dbReference>
<comment type="subcellular location">
    <subcellularLocation>
        <location evidence="2">Cytoplasm</location>
    </subcellularLocation>
</comment>
<dbReference type="InterPro" id="IPR001678">
    <property type="entry name" value="MeTrfase_RsmB-F_NOP2_dom"/>
</dbReference>
<reference evidence="16 17" key="1">
    <citation type="submission" date="2017-04" db="EMBL/GenBank/DDBJ databases">
        <authorList>
            <person name="Afonso C.L."/>
            <person name="Miller P.J."/>
            <person name="Scott M.A."/>
            <person name="Spackman E."/>
            <person name="Goraichik I."/>
            <person name="Dimitrov K.M."/>
            <person name="Suarez D.L."/>
            <person name="Swayne D.E."/>
        </authorList>
    </citation>
    <scope>NUCLEOTIDE SEQUENCE [LARGE SCALE GENOMIC DNA]</scope>
    <source>
        <strain evidence="16 17">LMG26642</strain>
    </source>
</reference>
<dbReference type="Gene3D" id="3.30.70.1170">
    <property type="entry name" value="Sun protein, domain 3"/>
    <property type="match status" value="1"/>
</dbReference>
<dbReference type="PROSITE" id="PS51686">
    <property type="entry name" value="SAM_MT_RSMB_NOP"/>
    <property type="match status" value="1"/>
</dbReference>
<dbReference type="EC" id="2.1.1.176" evidence="4"/>
<dbReference type="NCBIfam" id="TIGR00563">
    <property type="entry name" value="rsmB"/>
    <property type="match status" value="1"/>
</dbReference>
<dbReference type="SUPFAM" id="SSF48013">
    <property type="entry name" value="NusB-like"/>
    <property type="match status" value="1"/>
</dbReference>
<evidence type="ECO:0000256" key="11">
    <source>
        <dbReference type="ARBA" id="ARBA00030399"/>
    </source>
</evidence>
<dbReference type="InterPro" id="IPR035926">
    <property type="entry name" value="NusB-like_sf"/>
</dbReference>
<dbReference type="RefSeq" id="WP_085560130.1">
    <property type="nucleotide sequence ID" value="NZ_FOAH01000013.1"/>
</dbReference>
<evidence type="ECO:0000256" key="13">
    <source>
        <dbReference type="ARBA" id="ARBA00047283"/>
    </source>
</evidence>
<feature type="binding site" evidence="14">
    <location>
        <begin position="276"/>
        <end position="282"/>
    </location>
    <ligand>
        <name>S-adenosyl-L-methionine</name>
        <dbReference type="ChEBI" id="CHEBI:59789"/>
    </ligand>
</feature>
<dbReference type="Pfam" id="PF01029">
    <property type="entry name" value="NusB"/>
    <property type="match status" value="1"/>
</dbReference>
<keyword evidence="7 14" id="KW-0489">Methyltransferase</keyword>
<dbReference type="OrthoDB" id="9810297at2"/>
<feature type="binding site" evidence="14">
    <location>
        <position position="302"/>
    </location>
    <ligand>
        <name>S-adenosyl-L-methionine</name>
        <dbReference type="ChEBI" id="CHEBI:59789"/>
    </ligand>
</feature>
<keyword evidence="5" id="KW-0963">Cytoplasm</keyword>
<dbReference type="Proteomes" id="UP000193435">
    <property type="component" value="Unassembled WGS sequence"/>
</dbReference>
<dbReference type="PRINTS" id="PR02008">
    <property type="entry name" value="RCMTFAMILY"/>
</dbReference>
<keyword evidence="10 14" id="KW-0694">RNA-binding</keyword>
<protein>
    <recommendedName>
        <fullName evidence="4">16S rRNA (cytosine(967)-C(5))-methyltransferase</fullName>
        <ecNumber evidence="4">2.1.1.176</ecNumber>
    </recommendedName>
    <alternativeName>
        <fullName evidence="11">16S rRNA m5C967 methyltransferase</fullName>
    </alternativeName>
    <alternativeName>
        <fullName evidence="12">rRNA (cytosine-C(5)-)-methyltransferase RsmB</fullName>
    </alternativeName>
</protein>
<dbReference type="STRING" id="1073423.SAMN04488700_2090"/>
<sequence length="463" mass="52045">METKKDKTETDKTVQKRNTKKTSRYLAMSILEKTEKDHSYSNLLLNETIQKNNLSPADARLLTELVYGVLQHKLTLDYYLTSFLKENQKLDVWVRNLLRLSIYQMIYLDKIPSHAILFEAVEVAKKKGHIGVSKFINGVLRNAERKGFKSLDEIKDPVERLSIEISMPKWLIEKFIAEIGIEETRKLGRSILSPSHSSARINEKYLSVKEALEVMEEEGFHVEQSAISSVGVISKGGHFASSPLFQSGQLTIQDETSMLVAPAMQIEGHHQVLDACAAPGGKTTHIASFLSQEAGGKVVALDLHPHKVKLIEDNAKRLRVDKVVEGRTMDARKVEEAFEDESFDRILVDAPCSGLGLMRRKPDIKYTKKAQDITQLKKIQLDILTSVAPKLKKDGILVYSTCTITKEENQGTIEAFLSSHPNFEKIAVVASDALNGTIQDNLMQIYPQDFGTDGFFISCLRRK</sequence>
<dbReference type="Pfam" id="PF01189">
    <property type="entry name" value="Methyltr_RsmB-F"/>
    <property type="match status" value="1"/>
</dbReference>
<evidence type="ECO:0000256" key="9">
    <source>
        <dbReference type="ARBA" id="ARBA00022691"/>
    </source>
</evidence>
<dbReference type="Gene3D" id="3.40.50.150">
    <property type="entry name" value="Vaccinia Virus protein VP39"/>
    <property type="match status" value="1"/>
</dbReference>
<dbReference type="InterPro" id="IPR049560">
    <property type="entry name" value="MeTrfase_RsmB-F_NOP2_cat"/>
</dbReference>
<dbReference type="Gene3D" id="1.10.940.10">
    <property type="entry name" value="NusB-like"/>
    <property type="match status" value="1"/>
</dbReference>
<feature type="binding site" evidence="14">
    <location>
        <position position="349"/>
    </location>
    <ligand>
        <name>S-adenosyl-L-methionine</name>
        <dbReference type="ChEBI" id="CHEBI:59789"/>
    </ligand>
</feature>
<dbReference type="GO" id="GO:0005737">
    <property type="term" value="C:cytoplasm"/>
    <property type="evidence" value="ECO:0007669"/>
    <property type="project" value="UniProtKB-SubCell"/>
</dbReference>
<feature type="domain" description="SAM-dependent MTase RsmB/NOP-type" evidence="15">
    <location>
        <begin position="187"/>
        <end position="463"/>
    </location>
</feature>